<comment type="caution">
    <text evidence="4">The sequence shown here is derived from an EMBL/GenBank/DDBJ whole genome shotgun (WGS) entry which is preliminary data.</text>
</comment>
<proteinExistence type="predicted"/>
<dbReference type="PANTHER" id="PTHR30572:SF9">
    <property type="entry name" value="ABC TRANSPORTER PERMEASE PROTEIN"/>
    <property type="match status" value="1"/>
</dbReference>
<organism evidence="4 5">
    <name type="scientific">Cuneatibacter caecimuris</name>
    <dbReference type="NCBI Taxonomy" id="1796618"/>
    <lineage>
        <taxon>Bacteria</taxon>
        <taxon>Bacillati</taxon>
        <taxon>Bacillota</taxon>
        <taxon>Clostridia</taxon>
        <taxon>Lachnospirales</taxon>
        <taxon>Lachnospiraceae</taxon>
        <taxon>Cuneatibacter</taxon>
    </lineage>
</organism>
<keyword evidence="5" id="KW-1185">Reference proteome</keyword>
<name>A0A4Q7PJA9_9FIRM</name>
<dbReference type="Proteomes" id="UP000292927">
    <property type="component" value="Unassembled WGS sequence"/>
</dbReference>
<feature type="transmembrane region" description="Helical" evidence="2">
    <location>
        <begin position="881"/>
        <end position="902"/>
    </location>
</feature>
<evidence type="ECO:0000256" key="1">
    <source>
        <dbReference type="SAM" id="MobiDB-lite"/>
    </source>
</evidence>
<sequence>MIIRNSLLSLWRTKGKTLLFFAAIALLTVFMGLGASVWMNTEQLLRECDSSYVSVGLVEYMGPDYPDTDVAEPQAAAQREKLQELAEGNCPGVIQWVGGDAGLALAQGAKRIEKGIPYPNNSVVIIKDVYPGKLEEYAREGEKWYFATVEKVLYSRSGEEDTYLYFHLEDESFQPEDGHSYLLQGEWYSVSSQVELGAFTGNAEEELRSAPVWEDVTGKVDQVCGDDKNAYHRIAQFYRTANEALTVQETTALEFLPAFHQGQLSVTEGRAFTEEEYREGAKSCVISGRMAGILGLSVGDELPLALIPVDQENVYASFRTDREYSREPYKIVGITNESDEFTDDIFIPDQKDFTSNYGYTVGLVQLENARAEEFEQWLSAQAEDRVRVSIFDQGYQKAARSLDLMRQAAAGITVVCAIASLVILAMFGYLFVYKQSAAIKIMNQLGTPKKKINLYLAAGCGTIAASAAAAGAAAGYFSGQTLLMNLEKLLRSSGKMQLDTRYSLTALGIEKAFGGTPEISGLWFLLAGLGMCLLAVASCSIFAVRVYKNPQKKKKQGRRKGETPAKQARSFGGSGRAAGFAWLSVKRGGIRTLVVPAVTLVLALFISVLASSWEKNQQQMEALSEQTEIKGNFVSINGRRIDSLAVPEEILHKMEESGLFQDITASMSREIHYLYLGEVGPGLPEPEPLPVPVSSFDYERRQREMMKWPYMVLTNSWVATKEFFYSGSPEVSWLDGYDESFFTMSREELEGTAEGIPCIAPLGMMEEKGLEKGDVIGVGAYNGSWLVNLKIVGSYRGGGQNENLFLPLQSPLEVNEKRTYDTVRFVLKEPGKLGEAKNFLEESQICQVNNYSGIRKAVVLEDIDYQKSAIQLSERIGYLKMIFPVLLVLAGGISFVLSYLMVLGRKRELALMRSMGSGVWRTFASFFLEQAGLCLSGGILLLLIWGIFSQVSVFQALSVAGVLGCYLLGAALSVALLNRAGLVEILQDKE</sequence>
<feature type="region of interest" description="Disordered" evidence="1">
    <location>
        <begin position="553"/>
        <end position="573"/>
    </location>
</feature>
<gene>
    <name evidence="4" type="ORF">EV209_2050</name>
</gene>
<feature type="transmembrane region" description="Helical" evidence="2">
    <location>
        <begin position="954"/>
        <end position="977"/>
    </location>
</feature>
<dbReference type="GO" id="GO:0005886">
    <property type="term" value="C:plasma membrane"/>
    <property type="evidence" value="ECO:0007669"/>
    <property type="project" value="TreeGrafter"/>
</dbReference>
<evidence type="ECO:0000256" key="2">
    <source>
        <dbReference type="SAM" id="Phobius"/>
    </source>
</evidence>
<feature type="transmembrane region" description="Helical" evidence="2">
    <location>
        <begin position="923"/>
        <end position="948"/>
    </location>
</feature>
<evidence type="ECO:0000259" key="3">
    <source>
        <dbReference type="Pfam" id="PF12704"/>
    </source>
</evidence>
<accession>A0A4Q7PJA9</accession>
<dbReference type="Pfam" id="PF12704">
    <property type="entry name" value="MacB_PCD"/>
    <property type="match status" value="1"/>
</dbReference>
<evidence type="ECO:0000313" key="4">
    <source>
        <dbReference type="EMBL" id="RZT00725.1"/>
    </source>
</evidence>
<dbReference type="InterPro" id="IPR025857">
    <property type="entry name" value="MacB_PCD"/>
</dbReference>
<keyword evidence="2" id="KW-0472">Membrane</keyword>
<dbReference type="EMBL" id="SGXF01000003">
    <property type="protein sequence ID" value="RZT00725.1"/>
    <property type="molecule type" value="Genomic_DNA"/>
</dbReference>
<reference evidence="4 5" key="1">
    <citation type="submission" date="2019-02" db="EMBL/GenBank/DDBJ databases">
        <title>Genomic Encyclopedia of Type Strains, Phase IV (KMG-IV): sequencing the most valuable type-strain genomes for metagenomic binning, comparative biology and taxonomic classification.</title>
        <authorList>
            <person name="Goeker M."/>
        </authorList>
    </citation>
    <scope>NUCLEOTIDE SEQUENCE [LARGE SCALE GENOMIC DNA]</scope>
    <source>
        <strain evidence="4 5">DSM 29486</strain>
    </source>
</reference>
<feature type="domain" description="MacB-like periplasmic core" evidence="3">
    <location>
        <begin position="237"/>
        <end position="376"/>
    </location>
</feature>
<feature type="transmembrane region" description="Helical" evidence="2">
    <location>
        <begin position="408"/>
        <end position="433"/>
    </location>
</feature>
<feature type="transmembrane region" description="Helical" evidence="2">
    <location>
        <begin position="522"/>
        <end position="547"/>
    </location>
</feature>
<protein>
    <submittedName>
        <fullName evidence="4">MacB-like protein</fullName>
    </submittedName>
</protein>
<evidence type="ECO:0000313" key="5">
    <source>
        <dbReference type="Proteomes" id="UP000292927"/>
    </source>
</evidence>
<keyword evidence="2" id="KW-0812">Transmembrane</keyword>
<dbReference type="AlphaFoldDB" id="A0A4Q7PJA9"/>
<dbReference type="RefSeq" id="WP_165388892.1">
    <property type="nucleotide sequence ID" value="NZ_SGXF01000003.1"/>
</dbReference>
<dbReference type="GO" id="GO:0022857">
    <property type="term" value="F:transmembrane transporter activity"/>
    <property type="evidence" value="ECO:0007669"/>
    <property type="project" value="TreeGrafter"/>
</dbReference>
<feature type="transmembrane region" description="Helical" evidence="2">
    <location>
        <begin position="454"/>
        <end position="477"/>
    </location>
</feature>
<dbReference type="InterPro" id="IPR050250">
    <property type="entry name" value="Macrolide_Exporter_MacB"/>
</dbReference>
<keyword evidence="2" id="KW-1133">Transmembrane helix</keyword>
<feature type="transmembrane region" description="Helical" evidence="2">
    <location>
        <begin position="593"/>
        <end position="613"/>
    </location>
</feature>
<dbReference type="PANTHER" id="PTHR30572">
    <property type="entry name" value="MEMBRANE COMPONENT OF TRANSPORTER-RELATED"/>
    <property type="match status" value="1"/>
</dbReference>